<dbReference type="SUPFAM" id="SSF56672">
    <property type="entry name" value="DNA/RNA polymerases"/>
    <property type="match status" value="1"/>
</dbReference>
<dbReference type="AlphaFoldDB" id="A0A2K3KFB5"/>
<dbReference type="InterPro" id="IPR056924">
    <property type="entry name" value="SH3_Tf2-1"/>
</dbReference>
<gene>
    <name evidence="2" type="ORF">L195_g054307</name>
</gene>
<dbReference type="Pfam" id="PF24626">
    <property type="entry name" value="SH3_Tf2-1"/>
    <property type="match status" value="1"/>
</dbReference>
<protein>
    <recommendedName>
        <fullName evidence="1">Tf2-1-like SH3-like domain-containing protein</fullName>
    </recommendedName>
</protein>
<proteinExistence type="predicted"/>
<evidence type="ECO:0000259" key="1">
    <source>
        <dbReference type="Pfam" id="PF24626"/>
    </source>
</evidence>
<sequence>MPTCQAIQATTSTTPLPASIQQVIQQFADIFNEPTHLPHSRVCFDHKISLRAGTETFNLRPYRYSIVQKNIIDQLVQDMMEQGIIQHSSSPFASPTVLVRKKDGSWRLCVDRSLSAREDAIKLLIFHLLRAQNRMKQQADKHRSDRQFSVGDYVFLKLHPYKQHFMRKTQFHKLLPKYYGPFKVVDKMGAAAYQLELPKDAAIHNVFHVSQLKVCHDPTAAIVHNIPGFMSQPPTRVPERILERKMVKRGRVAATKVLVQWKDTPPDMAT</sequence>
<reference evidence="2 3" key="1">
    <citation type="journal article" date="2014" name="Am. J. Bot.">
        <title>Genome assembly and annotation for red clover (Trifolium pratense; Fabaceae).</title>
        <authorList>
            <person name="Istvanek J."/>
            <person name="Jaros M."/>
            <person name="Krenek A."/>
            <person name="Repkova J."/>
        </authorList>
    </citation>
    <scope>NUCLEOTIDE SEQUENCE [LARGE SCALE GENOMIC DNA]</scope>
    <source>
        <strain evidence="3">cv. Tatra</strain>
        <tissue evidence="2">Young leaves</tissue>
    </source>
</reference>
<dbReference type="InterPro" id="IPR043502">
    <property type="entry name" value="DNA/RNA_pol_sf"/>
</dbReference>
<dbReference type="STRING" id="57577.A0A2K3KFB5"/>
<organism evidence="2 3">
    <name type="scientific">Trifolium pratense</name>
    <name type="common">Red clover</name>
    <dbReference type="NCBI Taxonomy" id="57577"/>
    <lineage>
        <taxon>Eukaryota</taxon>
        <taxon>Viridiplantae</taxon>
        <taxon>Streptophyta</taxon>
        <taxon>Embryophyta</taxon>
        <taxon>Tracheophyta</taxon>
        <taxon>Spermatophyta</taxon>
        <taxon>Magnoliopsida</taxon>
        <taxon>eudicotyledons</taxon>
        <taxon>Gunneridae</taxon>
        <taxon>Pentapetalae</taxon>
        <taxon>rosids</taxon>
        <taxon>fabids</taxon>
        <taxon>Fabales</taxon>
        <taxon>Fabaceae</taxon>
        <taxon>Papilionoideae</taxon>
        <taxon>50 kb inversion clade</taxon>
        <taxon>NPAAA clade</taxon>
        <taxon>Hologalegina</taxon>
        <taxon>IRL clade</taxon>
        <taxon>Trifolieae</taxon>
        <taxon>Trifolium</taxon>
    </lineage>
</organism>
<comment type="caution">
    <text evidence="2">The sequence shown here is derived from an EMBL/GenBank/DDBJ whole genome shotgun (WGS) entry which is preliminary data.</text>
</comment>
<evidence type="ECO:0000313" key="2">
    <source>
        <dbReference type="EMBL" id="PNX64990.1"/>
    </source>
</evidence>
<evidence type="ECO:0000313" key="3">
    <source>
        <dbReference type="Proteomes" id="UP000236291"/>
    </source>
</evidence>
<dbReference type="PANTHER" id="PTHR46148:SF55">
    <property type="match status" value="1"/>
</dbReference>
<name>A0A2K3KFB5_TRIPR</name>
<reference evidence="2 3" key="2">
    <citation type="journal article" date="2017" name="Front. Plant Sci.">
        <title>Gene Classification and Mining of Molecular Markers Useful in Red Clover (Trifolium pratense) Breeding.</title>
        <authorList>
            <person name="Istvanek J."/>
            <person name="Dluhosova J."/>
            <person name="Dluhos P."/>
            <person name="Patkova L."/>
            <person name="Nedelnik J."/>
            <person name="Repkova J."/>
        </authorList>
    </citation>
    <scope>NUCLEOTIDE SEQUENCE [LARGE SCALE GENOMIC DNA]</scope>
    <source>
        <strain evidence="3">cv. Tatra</strain>
        <tissue evidence="2">Young leaves</tissue>
    </source>
</reference>
<dbReference type="Proteomes" id="UP000236291">
    <property type="component" value="Unassembled WGS sequence"/>
</dbReference>
<feature type="domain" description="Tf2-1-like SH3-like" evidence="1">
    <location>
        <begin position="151"/>
        <end position="216"/>
    </location>
</feature>
<dbReference type="Gene3D" id="3.10.10.10">
    <property type="entry name" value="HIV Type 1 Reverse Transcriptase, subunit A, domain 1"/>
    <property type="match status" value="1"/>
</dbReference>
<dbReference type="PANTHER" id="PTHR46148">
    <property type="entry name" value="CHROMO DOMAIN-CONTAINING PROTEIN"/>
    <property type="match status" value="1"/>
</dbReference>
<dbReference type="EMBL" id="ASHM01094436">
    <property type="protein sequence ID" value="PNX64990.1"/>
    <property type="molecule type" value="Genomic_DNA"/>
</dbReference>
<feature type="non-terminal residue" evidence="2">
    <location>
        <position position="270"/>
    </location>
</feature>
<accession>A0A2K3KFB5</accession>